<feature type="transmembrane region" description="Helical" evidence="1">
    <location>
        <begin position="158"/>
        <end position="176"/>
    </location>
</feature>
<organism evidence="2 3">
    <name type="scientific">Candidatus Brennerbacteria bacterium CG11_big_fil_rev_8_21_14_0_20_43_10</name>
    <dbReference type="NCBI Taxonomy" id="1974523"/>
    <lineage>
        <taxon>Bacteria</taxon>
        <taxon>Candidatus Brenneribacteriota</taxon>
    </lineage>
</organism>
<proteinExistence type="predicted"/>
<accession>A0A2H0PVK4</accession>
<evidence type="ECO:0000313" key="2">
    <source>
        <dbReference type="EMBL" id="PIR26079.1"/>
    </source>
</evidence>
<reference evidence="2 3" key="1">
    <citation type="submission" date="2017-09" db="EMBL/GenBank/DDBJ databases">
        <title>Depth-based differentiation of microbial function through sediment-hosted aquifers and enrichment of novel symbionts in the deep terrestrial subsurface.</title>
        <authorList>
            <person name="Probst A.J."/>
            <person name="Ladd B."/>
            <person name="Jarett J.K."/>
            <person name="Geller-Mcgrath D.E."/>
            <person name="Sieber C.M."/>
            <person name="Emerson J.B."/>
            <person name="Anantharaman K."/>
            <person name="Thomas B.C."/>
            <person name="Malmstrom R."/>
            <person name="Stieglmeier M."/>
            <person name="Klingl A."/>
            <person name="Woyke T."/>
            <person name="Ryan C.M."/>
            <person name="Banfield J.F."/>
        </authorList>
    </citation>
    <scope>NUCLEOTIDE SEQUENCE [LARGE SCALE GENOMIC DNA]</scope>
    <source>
        <strain evidence="2">CG11_big_fil_rev_8_21_14_0_20_43_10</strain>
    </source>
</reference>
<gene>
    <name evidence="2" type="ORF">COV41_02305</name>
</gene>
<feature type="transmembrane region" description="Helical" evidence="1">
    <location>
        <begin position="73"/>
        <end position="93"/>
    </location>
</feature>
<evidence type="ECO:0000313" key="3">
    <source>
        <dbReference type="Proteomes" id="UP000236846"/>
    </source>
</evidence>
<protein>
    <submittedName>
        <fullName evidence="2">Uncharacterized protein</fullName>
    </submittedName>
</protein>
<evidence type="ECO:0000256" key="1">
    <source>
        <dbReference type="SAM" id="Phobius"/>
    </source>
</evidence>
<keyword evidence="1" id="KW-0812">Transmembrane</keyword>
<keyword evidence="1" id="KW-0472">Membrane</keyword>
<dbReference type="Proteomes" id="UP000236846">
    <property type="component" value="Unassembled WGS sequence"/>
</dbReference>
<feature type="transmembrane region" description="Helical" evidence="1">
    <location>
        <begin position="113"/>
        <end position="133"/>
    </location>
</feature>
<name>A0A2H0PVK4_9BACT</name>
<dbReference type="EMBL" id="PCXE01000040">
    <property type="protein sequence ID" value="PIR26079.1"/>
    <property type="molecule type" value="Genomic_DNA"/>
</dbReference>
<keyword evidence="1" id="KW-1133">Transmembrane helix</keyword>
<dbReference type="AlphaFoldDB" id="A0A2H0PVK4"/>
<sequence>MLDTVHVLAGLVIGKYVQNPLAAFLGGVMSHYILDWLPHWDGEQNEQLPDAKYHTDEHEHIKHTGLTQKGKQLLYYDMAATILIFLFFTAMGAVPKFWDIPAVLVFAQTHMSIVAGFFGALFPDMLLLLHLLFNWEKPKQLFMLDFHKNIQTRHTKKIWGLVTQGALTAIFIYIFLI</sequence>
<comment type="caution">
    <text evidence="2">The sequence shown here is derived from an EMBL/GenBank/DDBJ whole genome shotgun (WGS) entry which is preliminary data.</text>
</comment>